<name>A0A3N7ELC7_POPTR</name>
<keyword evidence="2" id="KW-0472">Membrane</keyword>
<dbReference type="EMBL" id="CM009290">
    <property type="protein sequence ID" value="RQO85845.1"/>
    <property type="molecule type" value="Genomic_DNA"/>
</dbReference>
<evidence type="ECO:0000313" key="3">
    <source>
        <dbReference type="EMBL" id="RQO85845.1"/>
    </source>
</evidence>
<dbReference type="Proteomes" id="UP000006729">
    <property type="component" value="Chromosome 1"/>
</dbReference>
<keyword evidence="2" id="KW-0812">Transmembrane</keyword>
<gene>
    <name evidence="3" type="ORF">POPTR_001G377000</name>
</gene>
<feature type="transmembrane region" description="Helical" evidence="2">
    <location>
        <begin position="51"/>
        <end position="72"/>
    </location>
</feature>
<organism evidence="3 4">
    <name type="scientific">Populus trichocarpa</name>
    <name type="common">Western balsam poplar</name>
    <name type="synonym">Populus balsamifera subsp. trichocarpa</name>
    <dbReference type="NCBI Taxonomy" id="3694"/>
    <lineage>
        <taxon>Eukaryota</taxon>
        <taxon>Viridiplantae</taxon>
        <taxon>Streptophyta</taxon>
        <taxon>Embryophyta</taxon>
        <taxon>Tracheophyta</taxon>
        <taxon>Spermatophyta</taxon>
        <taxon>Magnoliopsida</taxon>
        <taxon>eudicotyledons</taxon>
        <taxon>Gunneridae</taxon>
        <taxon>Pentapetalae</taxon>
        <taxon>rosids</taxon>
        <taxon>fabids</taxon>
        <taxon>Malpighiales</taxon>
        <taxon>Salicaceae</taxon>
        <taxon>Saliceae</taxon>
        <taxon>Populus</taxon>
    </lineage>
</organism>
<evidence type="ECO:0000256" key="2">
    <source>
        <dbReference type="SAM" id="Phobius"/>
    </source>
</evidence>
<feature type="region of interest" description="Disordered" evidence="1">
    <location>
        <begin position="76"/>
        <end position="96"/>
    </location>
</feature>
<keyword evidence="4" id="KW-1185">Reference proteome</keyword>
<evidence type="ECO:0000313" key="4">
    <source>
        <dbReference type="Proteomes" id="UP000006729"/>
    </source>
</evidence>
<accession>A0A3N7ELC7</accession>
<reference evidence="3 4" key="1">
    <citation type="journal article" date="2006" name="Science">
        <title>The genome of black cottonwood, Populus trichocarpa (Torr. &amp; Gray).</title>
        <authorList>
            <person name="Tuskan G.A."/>
            <person name="Difazio S."/>
            <person name="Jansson S."/>
            <person name="Bohlmann J."/>
            <person name="Grigoriev I."/>
            <person name="Hellsten U."/>
            <person name="Putnam N."/>
            <person name="Ralph S."/>
            <person name="Rombauts S."/>
            <person name="Salamov A."/>
            <person name="Schein J."/>
            <person name="Sterck L."/>
            <person name="Aerts A."/>
            <person name="Bhalerao R.R."/>
            <person name="Bhalerao R.P."/>
            <person name="Blaudez D."/>
            <person name="Boerjan W."/>
            <person name="Brun A."/>
            <person name="Brunner A."/>
            <person name="Busov V."/>
            <person name="Campbell M."/>
            <person name="Carlson J."/>
            <person name="Chalot M."/>
            <person name="Chapman J."/>
            <person name="Chen G.L."/>
            <person name="Cooper D."/>
            <person name="Coutinho P.M."/>
            <person name="Couturier J."/>
            <person name="Covert S."/>
            <person name="Cronk Q."/>
            <person name="Cunningham R."/>
            <person name="Davis J."/>
            <person name="Degroeve S."/>
            <person name="Dejardin A."/>
            <person name="Depamphilis C."/>
            <person name="Detter J."/>
            <person name="Dirks B."/>
            <person name="Dubchak I."/>
            <person name="Duplessis S."/>
            <person name="Ehlting J."/>
            <person name="Ellis B."/>
            <person name="Gendler K."/>
            <person name="Goodstein D."/>
            <person name="Gribskov M."/>
            <person name="Grimwood J."/>
            <person name="Groover A."/>
            <person name="Gunter L."/>
            <person name="Hamberger B."/>
            <person name="Heinze B."/>
            <person name="Helariutta Y."/>
            <person name="Henrissat B."/>
            <person name="Holligan D."/>
            <person name="Holt R."/>
            <person name="Huang W."/>
            <person name="Islam-Faridi N."/>
            <person name="Jones S."/>
            <person name="Jones-Rhoades M."/>
            <person name="Jorgensen R."/>
            <person name="Joshi C."/>
            <person name="Kangasjarvi J."/>
            <person name="Karlsson J."/>
            <person name="Kelleher C."/>
            <person name="Kirkpatrick R."/>
            <person name="Kirst M."/>
            <person name="Kohler A."/>
            <person name="Kalluri U."/>
            <person name="Larimer F."/>
            <person name="Leebens-Mack J."/>
            <person name="Leple J.C."/>
            <person name="Locascio P."/>
            <person name="Lou Y."/>
            <person name="Lucas S."/>
            <person name="Martin F."/>
            <person name="Montanini B."/>
            <person name="Napoli C."/>
            <person name="Nelson D.R."/>
            <person name="Nelson C."/>
            <person name="Nieminen K."/>
            <person name="Nilsson O."/>
            <person name="Pereda V."/>
            <person name="Peter G."/>
            <person name="Philippe R."/>
            <person name="Pilate G."/>
            <person name="Poliakov A."/>
            <person name="Razumovskaya J."/>
            <person name="Richardson P."/>
            <person name="Rinaldi C."/>
            <person name="Ritland K."/>
            <person name="Rouze P."/>
            <person name="Ryaboy D."/>
            <person name="Schmutz J."/>
            <person name="Schrader J."/>
            <person name="Segerman B."/>
            <person name="Shin H."/>
            <person name="Siddiqui A."/>
            <person name="Sterky F."/>
            <person name="Terry A."/>
            <person name="Tsai C.J."/>
            <person name="Uberbacher E."/>
            <person name="Unneberg P."/>
            <person name="Vahala J."/>
            <person name="Wall K."/>
            <person name="Wessler S."/>
            <person name="Yang G."/>
            <person name="Yin T."/>
            <person name="Douglas C."/>
            <person name="Marra M."/>
            <person name="Sandberg G."/>
            <person name="Van de Peer Y."/>
            <person name="Rokhsar D."/>
        </authorList>
    </citation>
    <scope>NUCLEOTIDE SEQUENCE [LARGE SCALE GENOMIC DNA]</scope>
    <source>
        <strain evidence="4">cv. Nisqually</strain>
    </source>
</reference>
<proteinExistence type="predicted"/>
<protein>
    <submittedName>
        <fullName evidence="3">Uncharacterized protein</fullName>
    </submittedName>
</protein>
<evidence type="ECO:0000256" key="1">
    <source>
        <dbReference type="SAM" id="MobiDB-lite"/>
    </source>
</evidence>
<sequence length="96" mass="10757">MGSCYHILFCYSSTAHLCSLPSSSKPQTHWKQQLQDTSRNMITGKEGGITILQRIGTGIFLTIAAMLVSGLISRREARDYSSYQADSRKCTKKRCH</sequence>
<keyword evidence="2" id="KW-1133">Transmembrane helix</keyword>
<dbReference type="AlphaFoldDB" id="A0A3N7ELC7"/>